<dbReference type="FunFam" id="3.20.20.150:FF:000001">
    <property type="entry name" value="Probable endonuclease 4"/>
    <property type="match status" value="1"/>
</dbReference>
<dbReference type="GO" id="GO:0003677">
    <property type="term" value="F:DNA binding"/>
    <property type="evidence" value="ECO:0007669"/>
    <property type="project" value="InterPro"/>
</dbReference>
<evidence type="ECO:0000256" key="2">
    <source>
        <dbReference type="ARBA" id="ARBA00022723"/>
    </source>
</evidence>
<dbReference type="InterPro" id="IPR001719">
    <property type="entry name" value="AP_endonuc_2"/>
</dbReference>
<evidence type="ECO:0000256" key="4">
    <source>
        <dbReference type="ARBA" id="ARBA00022801"/>
    </source>
</evidence>
<dbReference type="CDD" id="cd00019">
    <property type="entry name" value="AP2Ec"/>
    <property type="match status" value="1"/>
</dbReference>
<feature type="binding site" evidence="7">
    <location>
        <position position="269"/>
    </location>
    <ligand>
        <name>Zn(2+)</name>
        <dbReference type="ChEBI" id="CHEBI:29105"/>
        <label>2</label>
    </ligand>
</feature>
<dbReference type="PROSITE" id="PS51432">
    <property type="entry name" value="AP_NUCLEASE_F2_4"/>
    <property type="match status" value="1"/>
</dbReference>
<feature type="binding site" evidence="7">
    <location>
        <position position="118"/>
    </location>
    <ligand>
        <name>Zn(2+)</name>
        <dbReference type="ChEBI" id="CHEBI:29105"/>
        <label>1</label>
    </ligand>
</feature>
<dbReference type="HAMAP" id="MF_00152">
    <property type="entry name" value="Nfo"/>
    <property type="match status" value="1"/>
</dbReference>
<comment type="cofactor">
    <cofactor evidence="7">
        <name>Zn(2+)</name>
        <dbReference type="ChEBI" id="CHEBI:29105"/>
    </cofactor>
    <text evidence="7">Binds 3 Zn(2+) ions.</text>
</comment>
<evidence type="ECO:0000259" key="8">
    <source>
        <dbReference type="Pfam" id="PF01261"/>
    </source>
</evidence>
<dbReference type="PROSITE" id="PS00729">
    <property type="entry name" value="AP_NUCLEASE_F2_1"/>
    <property type="match status" value="1"/>
</dbReference>
<dbReference type="NCBIfam" id="TIGR00587">
    <property type="entry name" value="nfo"/>
    <property type="match status" value="1"/>
</dbReference>
<dbReference type="PROSITE" id="PS00730">
    <property type="entry name" value="AP_NUCLEASE_F2_2"/>
    <property type="match status" value="1"/>
</dbReference>
<reference evidence="9 10" key="1">
    <citation type="submission" date="2008-02" db="EMBL/GenBank/DDBJ databases">
        <title>Genome sequence of Ureaplasma parvum serovar 3.</title>
        <authorList>
            <person name="Methe B.A."/>
            <person name="Glass J."/>
            <person name="Waites K."/>
            <person name="Shrivastava S."/>
        </authorList>
    </citation>
    <scope>NUCLEOTIDE SEQUENCE [LARGE SCALE GENOMIC DNA]</scope>
    <source>
        <strain evidence="10">ATCC 27815 / 27 / NCTC 11736</strain>
    </source>
</reference>
<dbReference type="PROSITE" id="PS00731">
    <property type="entry name" value="AP_NUCLEASE_F2_3"/>
    <property type="match status" value="1"/>
</dbReference>
<keyword evidence="3 7" id="KW-0227">DNA damage</keyword>
<evidence type="ECO:0000313" key="9">
    <source>
        <dbReference type="EMBL" id="ACA33253.1"/>
    </source>
</evidence>
<comment type="similarity">
    <text evidence="1 7">Belongs to the AP endonuclease 2 family.</text>
</comment>
<protein>
    <recommendedName>
        <fullName evidence="7">Probable endonuclease 4</fullName>
        <ecNumber evidence="7">3.1.21.2</ecNumber>
    </recommendedName>
    <alternativeName>
        <fullName evidence="7">Endodeoxyribonuclease IV</fullName>
    </alternativeName>
    <alternativeName>
        <fullName evidence="7">Endonuclease IV</fullName>
    </alternativeName>
</protein>
<gene>
    <name evidence="7" type="primary">nfo</name>
    <name evidence="9" type="ordered locus">UPA3_0321</name>
</gene>
<dbReference type="InterPro" id="IPR036237">
    <property type="entry name" value="Xyl_isomerase-like_sf"/>
</dbReference>
<dbReference type="SUPFAM" id="SSF51658">
    <property type="entry name" value="Xylose isomerase-like"/>
    <property type="match status" value="1"/>
</dbReference>
<evidence type="ECO:0000256" key="6">
    <source>
        <dbReference type="ARBA" id="ARBA00023204"/>
    </source>
</evidence>
<dbReference type="GO" id="GO:0008081">
    <property type="term" value="F:phosphoric diester hydrolase activity"/>
    <property type="evidence" value="ECO:0007669"/>
    <property type="project" value="TreeGrafter"/>
</dbReference>
<proteinExistence type="inferred from homology"/>
<name>A0A2C9DZ48_UREP2</name>
<evidence type="ECO:0000256" key="5">
    <source>
        <dbReference type="ARBA" id="ARBA00022833"/>
    </source>
</evidence>
<keyword evidence="2 7" id="KW-0479">Metal-binding</keyword>
<dbReference type="GO" id="GO:0008270">
    <property type="term" value="F:zinc ion binding"/>
    <property type="evidence" value="ECO:0007669"/>
    <property type="project" value="UniProtKB-UniRule"/>
</dbReference>
<dbReference type="InterPro" id="IPR013022">
    <property type="entry name" value="Xyl_isomerase-like_TIM-brl"/>
</dbReference>
<dbReference type="EMBL" id="CP000942">
    <property type="protein sequence ID" value="ACA33253.1"/>
    <property type="molecule type" value="Genomic_DNA"/>
</dbReference>
<evidence type="ECO:0000256" key="1">
    <source>
        <dbReference type="ARBA" id="ARBA00005340"/>
    </source>
</evidence>
<dbReference type="NCBIfam" id="NF002196">
    <property type="entry name" value="PRK01060.1-1"/>
    <property type="match status" value="1"/>
</dbReference>
<sequence>MNNMDKYNLIIGSHVSLKAKDFFYGSVKEALSYGSNTFMVYTGAPQNTKRQPIKSFKIEEAHNLLKKHNINLDDLIVHAPYIINPCSSKKNVRELAKEFLIQEIQRTESMGITKLVLHPGSRLEQNEDIALEQVYTMLNDIFSTINTNVIVCLETMAGKGSEIGVNIKQLKTIIDNVHSKKNIGVCLDTCHMNDSGLILDYYNFNQYLKEFDAQIGINYIKVLHINDSKNPCGANKDRHENLGYGTIGFANLINIIYHPLLNNIPKILETPWFNVNDELIPLYKHEIKMIRDCKWYDIKNKLLSKK</sequence>
<dbReference type="AlphaFoldDB" id="A0A2C9DZ48"/>
<evidence type="ECO:0000256" key="3">
    <source>
        <dbReference type="ARBA" id="ARBA00022763"/>
    </source>
</evidence>
<feature type="binding site" evidence="7">
    <location>
        <position position="191"/>
    </location>
    <ligand>
        <name>Zn(2+)</name>
        <dbReference type="ChEBI" id="CHEBI:29105"/>
        <label>3</label>
    </ligand>
</feature>
<dbReference type="SMART" id="SM00518">
    <property type="entry name" value="AP2Ec"/>
    <property type="match status" value="1"/>
</dbReference>
<dbReference type="Pfam" id="PF01261">
    <property type="entry name" value="AP_endonuc_2"/>
    <property type="match status" value="1"/>
</dbReference>
<organism evidence="9 10">
    <name type="scientific">Ureaplasma parvum serovar 3 (strain ATCC 27815 / 27 / NCTC 11736)</name>
    <dbReference type="NCBI Taxonomy" id="505682"/>
    <lineage>
        <taxon>Bacteria</taxon>
        <taxon>Bacillati</taxon>
        <taxon>Mycoplasmatota</taxon>
        <taxon>Mycoplasmoidales</taxon>
        <taxon>Mycoplasmoidaceae</taxon>
        <taxon>Ureaplasma</taxon>
    </lineage>
</organism>
<comment type="catalytic activity">
    <reaction evidence="7">
        <text>Endonucleolytic cleavage to 5'-phosphooligonucleotide end-products.</text>
        <dbReference type="EC" id="3.1.21.2"/>
    </reaction>
</comment>
<dbReference type="PANTHER" id="PTHR21445">
    <property type="entry name" value="ENDONUCLEASE IV ENDODEOXYRIBONUCLEASE IV"/>
    <property type="match status" value="1"/>
</dbReference>
<dbReference type="Gene3D" id="3.20.20.150">
    <property type="entry name" value="Divalent-metal-dependent TIM barrel enzymes"/>
    <property type="match status" value="1"/>
</dbReference>
<feature type="binding site" evidence="7">
    <location>
        <position position="239"/>
    </location>
    <ligand>
        <name>Zn(2+)</name>
        <dbReference type="ChEBI" id="CHEBI:29105"/>
        <label>3</label>
    </ligand>
</feature>
<keyword evidence="7" id="KW-0540">Nuclease</keyword>
<dbReference type="GO" id="GO:0003906">
    <property type="term" value="F:DNA-(apurinic or apyrimidinic site) endonuclease activity"/>
    <property type="evidence" value="ECO:0007669"/>
    <property type="project" value="TreeGrafter"/>
</dbReference>
<keyword evidence="5 7" id="KW-0862">Zinc</keyword>
<feature type="binding site" evidence="7">
    <location>
        <position position="78"/>
    </location>
    <ligand>
        <name>Zn(2+)</name>
        <dbReference type="ChEBI" id="CHEBI:29105"/>
        <label>1</label>
    </ligand>
</feature>
<dbReference type="InterPro" id="IPR018246">
    <property type="entry name" value="AP_endonuc_F2_Zn_BS"/>
</dbReference>
<feature type="binding site" evidence="7">
    <location>
        <position position="188"/>
    </location>
    <ligand>
        <name>Zn(2+)</name>
        <dbReference type="ChEBI" id="CHEBI:29105"/>
        <label>2</label>
    </ligand>
</feature>
<accession>A0A2C9DZ48</accession>
<keyword evidence="4 7" id="KW-0378">Hydrolase</keyword>
<dbReference type="KEGG" id="upa:UPA3_0321"/>
<feature type="binding site" evidence="7">
    <location>
        <position position="154"/>
    </location>
    <ligand>
        <name>Zn(2+)</name>
        <dbReference type="ChEBI" id="CHEBI:29105"/>
        <label>1</label>
    </ligand>
</feature>
<feature type="binding site" evidence="7">
    <location>
        <position position="224"/>
    </location>
    <ligand>
        <name>Zn(2+)</name>
        <dbReference type="ChEBI" id="CHEBI:29105"/>
        <label>2</label>
    </ligand>
</feature>
<dbReference type="GO" id="GO:0008833">
    <property type="term" value="F:deoxyribonuclease IV (phage-T4-induced) activity"/>
    <property type="evidence" value="ECO:0007669"/>
    <property type="project" value="UniProtKB-UniRule"/>
</dbReference>
<feature type="binding site" evidence="7">
    <location>
        <position position="237"/>
    </location>
    <ligand>
        <name>Zn(2+)</name>
        <dbReference type="ChEBI" id="CHEBI:29105"/>
        <label>3</label>
    </ligand>
</feature>
<dbReference type="HOGENOM" id="CLU_025885_4_1_14"/>
<evidence type="ECO:0000313" key="10">
    <source>
        <dbReference type="Proteomes" id="UP000002162"/>
    </source>
</evidence>
<feature type="domain" description="Xylose isomerase-like TIM barrel" evidence="8">
    <location>
        <begin position="28"/>
        <end position="293"/>
    </location>
</feature>
<keyword evidence="7 9" id="KW-0255">Endonuclease</keyword>
<feature type="binding site" evidence="7">
    <location>
        <position position="154"/>
    </location>
    <ligand>
        <name>Zn(2+)</name>
        <dbReference type="ChEBI" id="CHEBI:29105"/>
        <label>2</label>
    </ligand>
</feature>
<dbReference type="Proteomes" id="UP000002162">
    <property type="component" value="Chromosome"/>
</dbReference>
<dbReference type="GO" id="GO:0006284">
    <property type="term" value="P:base-excision repair"/>
    <property type="evidence" value="ECO:0007669"/>
    <property type="project" value="TreeGrafter"/>
</dbReference>
<dbReference type="EC" id="3.1.21.2" evidence="7"/>
<keyword evidence="6 7" id="KW-0234">DNA repair</keyword>
<dbReference type="PANTHER" id="PTHR21445:SF0">
    <property type="entry name" value="APURINIC-APYRIMIDINIC ENDONUCLEASE"/>
    <property type="match status" value="1"/>
</dbReference>
<comment type="function">
    <text evidence="7">Endonuclease IV plays a role in DNA repair. It cleaves phosphodiester bonds at apurinic or apyrimidinic (AP) sites, generating a 3'-hydroxyl group and a 5'-terminal sugar phosphate.</text>
</comment>
<evidence type="ECO:0000256" key="7">
    <source>
        <dbReference type="HAMAP-Rule" id="MF_00152"/>
    </source>
</evidence>